<evidence type="ECO:0000313" key="3">
    <source>
        <dbReference type="Proteomes" id="UP000292781"/>
    </source>
</evidence>
<evidence type="ECO:0000256" key="1">
    <source>
        <dbReference type="SAM" id="SignalP"/>
    </source>
</evidence>
<gene>
    <name evidence="2" type="ORF">EYW49_09880</name>
</gene>
<evidence type="ECO:0000313" key="2">
    <source>
        <dbReference type="EMBL" id="TBW38245.1"/>
    </source>
</evidence>
<keyword evidence="1" id="KW-0732">Signal</keyword>
<dbReference type="AlphaFoldDB" id="A0A4Q9VQX6"/>
<comment type="caution">
    <text evidence="2">The sequence shown here is derived from an EMBL/GenBank/DDBJ whole genome shotgun (WGS) entry which is preliminary data.</text>
</comment>
<feature type="signal peptide" evidence="1">
    <location>
        <begin position="1"/>
        <end position="20"/>
    </location>
</feature>
<dbReference type="EMBL" id="SJFN01000012">
    <property type="protein sequence ID" value="TBW38245.1"/>
    <property type="molecule type" value="Genomic_DNA"/>
</dbReference>
<feature type="chain" id="PRO_5020570073" evidence="1">
    <location>
        <begin position="21"/>
        <end position="152"/>
    </location>
</feature>
<keyword evidence="3" id="KW-1185">Reference proteome</keyword>
<dbReference type="Proteomes" id="UP000292781">
    <property type="component" value="Unassembled WGS sequence"/>
</dbReference>
<organism evidence="2 3">
    <name type="scientific">Siculibacillus lacustris</name>
    <dbReference type="NCBI Taxonomy" id="1549641"/>
    <lineage>
        <taxon>Bacteria</taxon>
        <taxon>Pseudomonadati</taxon>
        <taxon>Pseudomonadota</taxon>
        <taxon>Alphaproteobacteria</taxon>
        <taxon>Hyphomicrobiales</taxon>
        <taxon>Ancalomicrobiaceae</taxon>
        <taxon>Siculibacillus</taxon>
    </lineage>
</organism>
<name>A0A4Q9VQX6_9HYPH</name>
<proteinExistence type="predicted"/>
<reference evidence="2 3" key="1">
    <citation type="submission" date="2019-02" db="EMBL/GenBank/DDBJ databases">
        <title>Siculibacillus lacustris gen. nov., sp. nov., a new rosette-forming bacterium isolated from a freshwater crater lake (Lake St. Ana, Romania).</title>
        <authorList>
            <person name="Felfoldi T."/>
            <person name="Marton Z."/>
            <person name="Szabo A."/>
            <person name="Mentes A."/>
            <person name="Boka K."/>
            <person name="Marialigeti K."/>
            <person name="Mathe I."/>
            <person name="Koncz M."/>
            <person name="Schumann P."/>
            <person name="Toth E."/>
        </authorList>
    </citation>
    <scope>NUCLEOTIDE SEQUENCE [LARGE SCALE GENOMIC DNA]</scope>
    <source>
        <strain evidence="2 3">SA-279</strain>
    </source>
</reference>
<dbReference type="OrthoDB" id="8113882at2"/>
<dbReference type="RefSeq" id="WP_131309020.1">
    <property type="nucleotide sequence ID" value="NZ_SJFN01000012.1"/>
</dbReference>
<dbReference type="InterPro" id="IPR022061">
    <property type="entry name" value="DUF3617"/>
</dbReference>
<protein>
    <submittedName>
        <fullName evidence="2">DUF3617 family protein</fullName>
    </submittedName>
</protein>
<dbReference type="Pfam" id="PF12276">
    <property type="entry name" value="DUF3617"/>
    <property type="match status" value="1"/>
</dbReference>
<sequence>MKRVAVSVAVVVLSASAGWADDVVLPQQKPGLWEVRSTTPSIRTERWATPEFRSTYRYCRSPAGRPAEMSKEMSDAVAKLGSCSTATVTRSGTDYVTTADCRTPRELFQSRAVYSGDFRSQLTIRSYHVTDGKTVLVNVETERRIGECPATK</sequence>
<accession>A0A4Q9VQX6</accession>